<organism evidence="17">
    <name type="scientific">Spodoptera exigua</name>
    <name type="common">Beet armyworm</name>
    <name type="synonym">Noctua fulgens</name>
    <dbReference type="NCBI Taxonomy" id="7107"/>
    <lineage>
        <taxon>Eukaryota</taxon>
        <taxon>Metazoa</taxon>
        <taxon>Ecdysozoa</taxon>
        <taxon>Arthropoda</taxon>
        <taxon>Hexapoda</taxon>
        <taxon>Insecta</taxon>
        <taxon>Pterygota</taxon>
        <taxon>Neoptera</taxon>
        <taxon>Endopterygota</taxon>
        <taxon>Lepidoptera</taxon>
        <taxon>Glossata</taxon>
        <taxon>Ditrysia</taxon>
        <taxon>Noctuoidea</taxon>
        <taxon>Noctuidae</taxon>
        <taxon>Amphipyrinae</taxon>
        <taxon>Spodoptera</taxon>
    </lineage>
</organism>
<keyword evidence="16" id="KW-0812">Transmembrane</keyword>
<accession>A0A248QG55</accession>
<dbReference type="AlphaFoldDB" id="A0A248QG55"/>
<keyword evidence="7 14" id="KW-0479">Metal-binding</keyword>
<dbReference type="Gene3D" id="1.10.630.10">
    <property type="entry name" value="Cytochrome P450"/>
    <property type="match status" value="1"/>
</dbReference>
<dbReference type="SUPFAM" id="SSF48264">
    <property type="entry name" value="Cytochrome P450"/>
    <property type="match status" value="1"/>
</dbReference>
<dbReference type="GO" id="GO:0006805">
    <property type="term" value="P:xenobiotic metabolic process"/>
    <property type="evidence" value="ECO:0007669"/>
    <property type="project" value="TreeGrafter"/>
</dbReference>
<evidence type="ECO:0000256" key="2">
    <source>
        <dbReference type="ARBA" id="ARBA00003690"/>
    </source>
</evidence>
<keyword evidence="9" id="KW-0492">Microsome</keyword>
<evidence type="ECO:0000256" key="11">
    <source>
        <dbReference type="ARBA" id="ARBA00023004"/>
    </source>
</evidence>
<dbReference type="InterPro" id="IPR050182">
    <property type="entry name" value="Cytochrome_P450_fam2"/>
</dbReference>
<comment type="cofactor">
    <cofactor evidence="1 14">
        <name>heme</name>
        <dbReference type="ChEBI" id="CHEBI:30413"/>
    </cofactor>
</comment>
<evidence type="ECO:0000256" key="1">
    <source>
        <dbReference type="ARBA" id="ARBA00001971"/>
    </source>
</evidence>
<reference evidence="17" key="1">
    <citation type="journal article" date="2017" name="Insect Sci.">
        <title>The expression of Spodoptera exigua P450 and UGT genes: tissue specificity and response to insecticides.</title>
        <authorList>
            <person name="Hu B."/>
            <person name="Zhang S.H."/>
            <person name="Ren M.M."/>
            <person name="Tian X.R."/>
            <person name="Wei Q."/>
            <person name="Mburu D.K."/>
            <person name="Su J.Y."/>
        </authorList>
    </citation>
    <scope>NUCLEOTIDE SEQUENCE</scope>
</reference>
<keyword evidence="6 14" id="KW-0349">Heme</keyword>
<evidence type="ECO:0000256" key="9">
    <source>
        <dbReference type="ARBA" id="ARBA00022848"/>
    </source>
</evidence>
<comment type="subcellular location">
    <subcellularLocation>
        <location evidence="4">Endoplasmic reticulum membrane</location>
        <topology evidence="4">Peripheral membrane protein</topology>
    </subcellularLocation>
    <subcellularLocation>
        <location evidence="3">Microsome membrane</location>
        <topology evidence="3">Peripheral membrane protein</topology>
    </subcellularLocation>
</comment>
<feature type="transmembrane region" description="Helical" evidence="16">
    <location>
        <begin position="41"/>
        <end position="58"/>
    </location>
</feature>
<dbReference type="EMBL" id="KX443453">
    <property type="protein sequence ID" value="ASO98028.1"/>
    <property type="molecule type" value="mRNA"/>
</dbReference>
<dbReference type="InterPro" id="IPR001128">
    <property type="entry name" value="Cyt_P450"/>
</dbReference>
<dbReference type="PANTHER" id="PTHR24300:SF376">
    <property type="entry name" value="CYTOCHROME P450 15A1"/>
    <property type="match status" value="1"/>
</dbReference>
<evidence type="ECO:0000256" key="15">
    <source>
        <dbReference type="RuleBase" id="RU000461"/>
    </source>
</evidence>
<evidence type="ECO:0000256" key="12">
    <source>
        <dbReference type="ARBA" id="ARBA00023033"/>
    </source>
</evidence>
<evidence type="ECO:0000256" key="4">
    <source>
        <dbReference type="ARBA" id="ARBA00004406"/>
    </source>
</evidence>
<name>A0A248QG55_SPOEX</name>
<evidence type="ECO:0000256" key="3">
    <source>
        <dbReference type="ARBA" id="ARBA00004174"/>
    </source>
</evidence>
<dbReference type="GO" id="GO:0006082">
    <property type="term" value="P:organic acid metabolic process"/>
    <property type="evidence" value="ECO:0007669"/>
    <property type="project" value="TreeGrafter"/>
</dbReference>
<keyword evidence="12 15" id="KW-0503">Monooxygenase</keyword>
<dbReference type="PRINTS" id="PR00463">
    <property type="entry name" value="EP450I"/>
</dbReference>
<protein>
    <submittedName>
        <fullName evidence="17">Cytochrome p450 CYP304F1</fullName>
    </submittedName>
</protein>
<keyword evidence="16" id="KW-1133">Transmembrane helix</keyword>
<evidence type="ECO:0000256" key="6">
    <source>
        <dbReference type="ARBA" id="ARBA00022617"/>
    </source>
</evidence>
<evidence type="ECO:0000313" key="17">
    <source>
        <dbReference type="EMBL" id="ASO98028.1"/>
    </source>
</evidence>
<evidence type="ECO:0000256" key="8">
    <source>
        <dbReference type="ARBA" id="ARBA00022824"/>
    </source>
</evidence>
<dbReference type="InterPro" id="IPR036396">
    <property type="entry name" value="Cyt_P450_sf"/>
</dbReference>
<comment type="similarity">
    <text evidence="5 15">Belongs to the cytochrome P450 family.</text>
</comment>
<evidence type="ECO:0000256" key="14">
    <source>
        <dbReference type="PIRSR" id="PIRSR602401-1"/>
    </source>
</evidence>
<dbReference type="PROSITE" id="PS00086">
    <property type="entry name" value="CYTOCHROME_P450"/>
    <property type="match status" value="1"/>
</dbReference>
<gene>
    <name evidence="17" type="primary">CYP304F1</name>
</gene>
<evidence type="ECO:0000256" key="5">
    <source>
        <dbReference type="ARBA" id="ARBA00010617"/>
    </source>
</evidence>
<proteinExistence type="evidence at transcript level"/>
<dbReference type="PRINTS" id="PR00385">
    <property type="entry name" value="P450"/>
</dbReference>
<dbReference type="GO" id="GO:0008395">
    <property type="term" value="F:steroid hydroxylase activity"/>
    <property type="evidence" value="ECO:0007669"/>
    <property type="project" value="TreeGrafter"/>
</dbReference>
<dbReference type="PANTHER" id="PTHR24300">
    <property type="entry name" value="CYTOCHROME P450 508A4-RELATED"/>
    <property type="match status" value="1"/>
</dbReference>
<keyword evidence="8" id="KW-0256">Endoplasmic reticulum</keyword>
<keyword evidence="11 14" id="KW-0408">Iron</keyword>
<evidence type="ECO:0000256" key="13">
    <source>
        <dbReference type="ARBA" id="ARBA00023136"/>
    </source>
</evidence>
<dbReference type="InterPro" id="IPR017972">
    <property type="entry name" value="Cyt_P450_CS"/>
</dbReference>
<keyword evidence="10 15" id="KW-0560">Oxidoreductase</keyword>
<dbReference type="InterPro" id="IPR002401">
    <property type="entry name" value="Cyt_P450_E_grp-I"/>
</dbReference>
<dbReference type="OrthoDB" id="1103324at2759"/>
<dbReference type="Pfam" id="PF00067">
    <property type="entry name" value="p450"/>
    <property type="match status" value="1"/>
</dbReference>
<comment type="function">
    <text evidence="2">May be involved in the metabolism of insect hormones and in the breakdown of synthetic insecticides.</text>
</comment>
<evidence type="ECO:0000256" key="7">
    <source>
        <dbReference type="ARBA" id="ARBA00022723"/>
    </source>
</evidence>
<evidence type="ECO:0000256" key="16">
    <source>
        <dbReference type="SAM" id="Phobius"/>
    </source>
</evidence>
<sequence length="511" mass="59207">MIVVTILAALFLPYLIIYLYKNAYNRPKNFPPGPPSLPIYGAFWIVLAHGFTDLALAFKRLGEKYKTKILGLYMGPVPTIVLNDPELIKEMLNREEFDGRMDIILFRLRSFWKKLGIFFTDGYFWHQQRRFSLRYLRDYGFGRRSDELESTVATEIKEMIDLRISGPKYPAEMEIVKGDLVYMPYFFSIPFLNGMLQVFSRSTLPRSEYKALWSLARGTVLFQRSSTDMGGALSLTPWLKDVMPNYSGYNDLVKGNDYLLKFFKKLVNEAMETHDETYDRHFIDMYITKMKEEMREKEKTTYSVDQLILTCTDYTFPAASAVQFVLAILVERLLLQPEIQDKIHEEIDRVVGRDRLPTLDDRRNMPYLEACIRETMRYDTTVPLSVPHRAMKDTTIAGYDVPEGTMLSANLTMLHMDKDIWGDPENFRPERFLKDGALDLASDKSLPFGAGRRLCAGETYARQTMFQVFAGFMQTFHVSTADGKPLLKPSKRIQGIITTIPEFWVKVTVRK</sequence>
<dbReference type="GO" id="GO:0020037">
    <property type="term" value="F:heme binding"/>
    <property type="evidence" value="ECO:0007669"/>
    <property type="project" value="InterPro"/>
</dbReference>
<evidence type="ECO:0000256" key="10">
    <source>
        <dbReference type="ARBA" id="ARBA00023002"/>
    </source>
</evidence>
<dbReference type="FunFam" id="1.10.630.10:FF:000238">
    <property type="entry name" value="Cytochrome P450 2A6"/>
    <property type="match status" value="1"/>
</dbReference>
<keyword evidence="13 16" id="KW-0472">Membrane</keyword>
<dbReference type="GO" id="GO:0005506">
    <property type="term" value="F:iron ion binding"/>
    <property type="evidence" value="ECO:0007669"/>
    <property type="project" value="InterPro"/>
</dbReference>
<dbReference type="GO" id="GO:0005789">
    <property type="term" value="C:endoplasmic reticulum membrane"/>
    <property type="evidence" value="ECO:0007669"/>
    <property type="project" value="UniProtKB-SubCell"/>
</dbReference>
<dbReference type="GO" id="GO:0016712">
    <property type="term" value="F:oxidoreductase activity, acting on paired donors, with incorporation or reduction of molecular oxygen, reduced flavin or flavoprotein as one donor, and incorporation of one atom of oxygen"/>
    <property type="evidence" value="ECO:0007669"/>
    <property type="project" value="TreeGrafter"/>
</dbReference>
<feature type="binding site" description="axial binding residue" evidence="14">
    <location>
        <position position="455"/>
    </location>
    <ligand>
        <name>heme</name>
        <dbReference type="ChEBI" id="CHEBI:30413"/>
    </ligand>
    <ligandPart>
        <name>Fe</name>
        <dbReference type="ChEBI" id="CHEBI:18248"/>
    </ligandPart>
</feature>